<dbReference type="Proteomes" id="UP000234275">
    <property type="component" value="Unassembled WGS sequence"/>
</dbReference>
<keyword evidence="1" id="KW-0472">Membrane</keyword>
<sequence>MFYPWYSIDLGLASLSWAALSGLGICFVSVFEWFARVQGSALFRMRIRPPCSVMHGWDRRCLLAAAALLYWDWPPW</sequence>
<dbReference type="VEuPathDB" id="FungiDB:P170DRAFT_129002"/>
<evidence type="ECO:0000313" key="3">
    <source>
        <dbReference type="Proteomes" id="UP000234275"/>
    </source>
</evidence>
<name>A0A2I2GKH5_9EURO</name>
<reference evidence="2 3" key="1">
    <citation type="submission" date="2016-12" db="EMBL/GenBank/DDBJ databases">
        <title>The genomes of Aspergillus section Nigri reveals drivers in fungal speciation.</title>
        <authorList>
            <consortium name="DOE Joint Genome Institute"/>
            <person name="Vesth T.C."/>
            <person name="Nybo J."/>
            <person name="Theobald S."/>
            <person name="Brandl J."/>
            <person name="Frisvad J.C."/>
            <person name="Nielsen K.F."/>
            <person name="Lyhne E.K."/>
            <person name="Kogle M.E."/>
            <person name="Kuo A."/>
            <person name="Riley R."/>
            <person name="Clum A."/>
            <person name="Nolan M."/>
            <person name="Lipzen A."/>
            <person name="Salamov A."/>
            <person name="Henrissat B."/>
            <person name="Wiebenga A."/>
            <person name="De Vries R.P."/>
            <person name="Grigoriev I.V."/>
            <person name="Mortensen U.H."/>
            <person name="Andersen M.R."/>
            <person name="Baker S.E."/>
        </authorList>
    </citation>
    <scope>NUCLEOTIDE SEQUENCE [LARGE SCALE GENOMIC DNA]</scope>
    <source>
        <strain evidence="2 3">IBT 23096</strain>
    </source>
</reference>
<evidence type="ECO:0000256" key="1">
    <source>
        <dbReference type="SAM" id="Phobius"/>
    </source>
</evidence>
<keyword evidence="1" id="KW-1133">Transmembrane helix</keyword>
<keyword evidence="1" id="KW-0812">Transmembrane</keyword>
<dbReference type="GeneID" id="36550091"/>
<accession>A0A2I2GKH5</accession>
<gene>
    <name evidence="2" type="ORF">P170DRAFT_129002</name>
</gene>
<keyword evidence="3" id="KW-1185">Reference proteome</keyword>
<dbReference type="EMBL" id="MSFO01000002">
    <property type="protein sequence ID" value="PLB53380.1"/>
    <property type="molecule type" value="Genomic_DNA"/>
</dbReference>
<evidence type="ECO:0000313" key="2">
    <source>
        <dbReference type="EMBL" id="PLB53380.1"/>
    </source>
</evidence>
<protein>
    <submittedName>
        <fullName evidence="2">Uncharacterized protein</fullName>
    </submittedName>
</protein>
<feature type="transmembrane region" description="Helical" evidence="1">
    <location>
        <begin position="12"/>
        <end position="35"/>
    </location>
</feature>
<organism evidence="2 3">
    <name type="scientific">Aspergillus steynii IBT 23096</name>
    <dbReference type="NCBI Taxonomy" id="1392250"/>
    <lineage>
        <taxon>Eukaryota</taxon>
        <taxon>Fungi</taxon>
        <taxon>Dikarya</taxon>
        <taxon>Ascomycota</taxon>
        <taxon>Pezizomycotina</taxon>
        <taxon>Eurotiomycetes</taxon>
        <taxon>Eurotiomycetidae</taxon>
        <taxon>Eurotiales</taxon>
        <taxon>Aspergillaceae</taxon>
        <taxon>Aspergillus</taxon>
        <taxon>Aspergillus subgen. Circumdati</taxon>
    </lineage>
</organism>
<dbReference type="RefSeq" id="XP_024708682.1">
    <property type="nucleotide sequence ID" value="XM_024842396.1"/>
</dbReference>
<dbReference type="AlphaFoldDB" id="A0A2I2GKH5"/>
<proteinExistence type="predicted"/>
<comment type="caution">
    <text evidence="2">The sequence shown here is derived from an EMBL/GenBank/DDBJ whole genome shotgun (WGS) entry which is preliminary data.</text>
</comment>